<dbReference type="InterPro" id="IPR026281">
    <property type="entry name" value="HTH_RamB"/>
</dbReference>
<protein>
    <submittedName>
        <fullName evidence="6">Probable transcriptional regulator</fullName>
    </submittedName>
</protein>
<dbReference type="Pfam" id="PF13560">
    <property type="entry name" value="HTH_31"/>
    <property type="match status" value="1"/>
</dbReference>
<dbReference type="SUPFAM" id="SSF47413">
    <property type="entry name" value="lambda repressor-like DNA-binding domains"/>
    <property type="match status" value="1"/>
</dbReference>
<evidence type="ECO:0000256" key="1">
    <source>
        <dbReference type="ARBA" id="ARBA00007227"/>
    </source>
</evidence>
<dbReference type="Gene3D" id="1.10.260.40">
    <property type="entry name" value="lambda repressor-like DNA-binding domains"/>
    <property type="match status" value="1"/>
</dbReference>
<dbReference type="Pfam" id="PF09856">
    <property type="entry name" value="ScfRs"/>
    <property type="match status" value="1"/>
</dbReference>
<keyword evidence="4" id="KW-0804">Transcription</keyword>
<dbReference type="EMBL" id="CP000157">
    <property type="protein sequence ID" value="ABC63153.1"/>
    <property type="molecule type" value="Genomic_DNA"/>
</dbReference>
<dbReference type="HOGENOM" id="CLU_046383_0_0_5"/>
<evidence type="ECO:0000256" key="3">
    <source>
        <dbReference type="ARBA" id="ARBA00023125"/>
    </source>
</evidence>
<dbReference type="eggNOG" id="COG1396">
    <property type="taxonomic scope" value="Bacteria"/>
</dbReference>
<dbReference type="PANTHER" id="PTHR46797">
    <property type="entry name" value="HTH-TYPE TRANSCRIPTIONAL REGULATOR"/>
    <property type="match status" value="1"/>
</dbReference>
<keyword evidence="7" id="KW-1185">Reference proteome</keyword>
<accession>Q2NAY8</accession>
<organism evidence="6 7">
    <name type="scientific">Erythrobacter litoralis (strain HTCC2594)</name>
    <dbReference type="NCBI Taxonomy" id="314225"/>
    <lineage>
        <taxon>Bacteria</taxon>
        <taxon>Pseudomonadati</taxon>
        <taxon>Pseudomonadota</taxon>
        <taxon>Alphaproteobacteria</taxon>
        <taxon>Sphingomonadales</taxon>
        <taxon>Erythrobacteraceae</taxon>
        <taxon>Erythrobacter/Porphyrobacter group</taxon>
        <taxon>Erythrobacter</taxon>
    </lineage>
</organism>
<keyword evidence="2" id="KW-0805">Transcription regulation</keyword>
<dbReference type="STRING" id="314225.ELI_05305"/>
<dbReference type="Pfam" id="PF06114">
    <property type="entry name" value="Peptidase_M78"/>
    <property type="match status" value="1"/>
</dbReference>
<dbReference type="CDD" id="cd00093">
    <property type="entry name" value="HTH_XRE"/>
    <property type="match status" value="1"/>
</dbReference>
<dbReference type="PIRSF" id="PIRSF019251">
    <property type="entry name" value="Rv0465c"/>
    <property type="match status" value="1"/>
</dbReference>
<reference evidence="7" key="1">
    <citation type="journal article" date="2009" name="J. Bacteriol.">
        <title>Complete genome sequence of Erythrobacter litoralis HTCC2594.</title>
        <authorList>
            <person name="Oh H.M."/>
            <person name="Giovannoni S.J."/>
            <person name="Ferriera S."/>
            <person name="Johnson J."/>
            <person name="Cho J.C."/>
        </authorList>
    </citation>
    <scope>NUCLEOTIDE SEQUENCE [LARGE SCALE GENOMIC DNA]</scope>
    <source>
        <strain evidence="7">HTCC2594</strain>
    </source>
</reference>
<dbReference type="KEGG" id="eli:ELI_05305"/>
<dbReference type="eggNOG" id="COG3800">
    <property type="taxonomic scope" value="Bacteria"/>
</dbReference>
<dbReference type="SMART" id="SM00530">
    <property type="entry name" value="HTH_XRE"/>
    <property type="match status" value="1"/>
</dbReference>
<evidence type="ECO:0000259" key="5">
    <source>
        <dbReference type="PROSITE" id="PS50943"/>
    </source>
</evidence>
<dbReference type="InterPro" id="IPR010359">
    <property type="entry name" value="IrrE_HExxH"/>
</dbReference>
<dbReference type="InterPro" id="IPR001387">
    <property type="entry name" value="Cro/C1-type_HTH"/>
</dbReference>
<evidence type="ECO:0000256" key="4">
    <source>
        <dbReference type="ARBA" id="ARBA00023163"/>
    </source>
</evidence>
<dbReference type="Proteomes" id="UP000008808">
    <property type="component" value="Chromosome"/>
</dbReference>
<feature type="domain" description="HTH cro/C1-type" evidence="5">
    <location>
        <begin position="12"/>
        <end position="66"/>
    </location>
</feature>
<proteinExistence type="inferred from homology"/>
<evidence type="ECO:0000256" key="2">
    <source>
        <dbReference type="ARBA" id="ARBA00023015"/>
    </source>
</evidence>
<sequence length="459" mass="51293">MAESSIFAGAALRRLRKREGVTQAEMAQRLGISASYLTLMERNQRPVSARVIVQLVEQYDFDPRQLREDESIGGLDGLYRRLRDERFADLDIDRDEAEEFLSNAPQAAAAFARLFDSGGGSGSSAENPMSESRREIERWRNYFGDLDVAAEELADELRLSRADFYTAVTERLREKHHLAIRILPRDVMPGSIRRLDFHARQVQLSEMLLPPSRNFQLALQLAELEYGSAVKAIAEGSTFSDPAGRKLFERHLAGYFAAALMMPYGRFLRACESTGYDLTVLPRRFGASIEQVSHRLTTLQRVGQRGLPFFMARIDRAGQFSKRFVGESGATLIDQPHSCPRWNVNRAIERPDDWLVQAVLLEEGRGGPTHWLTMSHAATSSTGEADARFAIVVGLEAKFASDLAQAKGVSLNPESATKVGLGCTTCTWVDCRQRSLPPRGASLQFELITRANTPFQFDS</sequence>
<dbReference type="InterPro" id="IPR010982">
    <property type="entry name" value="Lambda_DNA-bd_dom_sf"/>
</dbReference>
<dbReference type="OrthoDB" id="1123084at2"/>
<dbReference type="PANTHER" id="PTHR46797:SF23">
    <property type="entry name" value="HTH-TYPE TRANSCRIPTIONAL REGULATOR SUTR"/>
    <property type="match status" value="1"/>
</dbReference>
<dbReference type="InterPro" id="IPR050807">
    <property type="entry name" value="TransReg_Diox_bact_type"/>
</dbReference>
<dbReference type="PROSITE" id="PS50943">
    <property type="entry name" value="HTH_CROC1"/>
    <property type="match status" value="1"/>
</dbReference>
<dbReference type="RefSeq" id="WP_011413989.1">
    <property type="nucleotide sequence ID" value="NC_007722.1"/>
</dbReference>
<dbReference type="InterPro" id="IPR018653">
    <property type="entry name" value="ScfR_C"/>
</dbReference>
<evidence type="ECO:0000313" key="6">
    <source>
        <dbReference type="EMBL" id="ABC63153.1"/>
    </source>
</evidence>
<comment type="similarity">
    <text evidence="1">Belongs to the short-chain fatty acyl-CoA assimilation regulator (ScfR) family.</text>
</comment>
<keyword evidence="3" id="KW-0238">DNA-binding</keyword>
<gene>
    <name evidence="6" type="ordered locus">ELI_05305</name>
</gene>
<dbReference type="GO" id="GO:0003700">
    <property type="term" value="F:DNA-binding transcription factor activity"/>
    <property type="evidence" value="ECO:0007669"/>
    <property type="project" value="TreeGrafter"/>
</dbReference>
<evidence type="ECO:0000313" key="7">
    <source>
        <dbReference type="Proteomes" id="UP000008808"/>
    </source>
</evidence>
<dbReference type="GO" id="GO:0005829">
    <property type="term" value="C:cytosol"/>
    <property type="evidence" value="ECO:0007669"/>
    <property type="project" value="TreeGrafter"/>
</dbReference>
<dbReference type="AlphaFoldDB" id="Q2NAY8"/>
<name>Q2NAY8_ERYLH</name>
<dbReference type="GO" id="GO:0003677">
    <property type="term" value="F:DNA binding"/>
    <property type="evidence" value="ECO:0007669"/>
    <property type="project" value="UniProtKB-KW"/>
</dbReference>